<evidence type="ECO:0000313" key="4">
    <source>
        <dbReference type="Proteomes" id="UP001500795"/>
    </source>
</evidence>
<feature type="transmembrane region" description="Helical" evidence="2">
    <location>
        <begin position="28"/>
        <end position="46"/>
    </location>
</feature>
<gene>
    <name evidence="3" type="ORF">GCM10022394_31920</name>
</gene>
<sequence length="162" mass="17928">MGKVFLLFVGMTLLEIFVFIQVGSAIGAWTTIALIILTALVGINLVRHQGLKTMMDAQQKMNRGEAPAQEMLSGLMLGISGLLLLIPGFVSDLVGLALLLPPVRERLATRLMGNAQVHMRQGRTFTHAPYHYTEQGVERPGIRRHPQDEGSTFEGDYQRKDD</sequence>
<evidence type="ECO:0000256" key="2">
    <source>
        <dbReference type="SAM" id="Phobius"/>
    </source>
</evidence>
<organism evidence="3 4">
    <name type="scientific">Zobellella aerophila</name>
    <dbReference type="NCBI Taxonomy" id="870480"/>
    <lineage>
        <taxon>Bacteria</taxon>
        <taxon>Pseudomonadati</taxon>
        <taxon>Pseudomonadota</taxon>
        <taxon>Gammaproteobacteria</taxon>
        <taxon>Aeromonadales</taxon>
        <taxon>Aeromonadaceae</taxon>
        <taxon>Zobellella</taxon>
    </lineage>
</organism>
<keyword evidence="4" id="KW-1185">Reference proteome</keyword>
<comment type="caution">
    <text evidence="3">The sequence shown here is derived from an EMBL/GenBank/DDBJ whole genome shotgun (WGS) entry which is preliminary data.</text>
</comment>
<dbReference type="EMBL" id="BAABCX010000006">
    <property type="protein sequence ID" value="GAA3549366.1"/>
    <property type="molecule type" value="Genomic_DNA"/>
</dbReference>
<name>A0ABP6WCB6_9GAMM</name>
<keyword evidence="2" id="KW-1133">Transmembrane helix</keyword>
<dbReference type="PANTHER" id="PTHR35335:SF1">
    <property type="entry name" value="UPF0716 PROTEIN FXSA"/>
    <property type="match status" value="1"/>
</dbReference>
<feature type="region of interest" description="Disordered" evidence="1">
    <location>
        <begin position="135"/>
        <end position="162"/>
    </location>
</feature>
<feature type="compositionally biased region" description="Basic and acidic residues" evidence="1">
    <location>
        <begin position="136"/>
        <end position="148"/>
    </location>
</feature>
<dbReference type="PANTHER" id="PTHR35335">
    <property type="entry name" value="UPF0716 PROTEIN FXSA"/>
    <property type="match status" value="1"/>
</dbReference>
<accession>A0ABP6WCB6</accession>
<dbReference type="NCBIfam" id="NF008528">
    <property type="entry name" value="PRK11463.1-2"/>
    <property type="match status" value="1"/>
</dbReference>
<reference evidence="4" key="1">
    <citation type="journal article" date="2019" name="Int. J. Syst. Evol. Microbiol.">
        <title>The Global Catalogue of Microorganisms (GCM) 10K type strain sequencing project: providing services to taxonomists for standard genome sequencing and annotation.</title>
        <authorList>
            <consortium name="The Broad Institute Genomics Platform"/>
            <consortium name="The Broad Institute Genome Sequencing Center for Infectious Disease"/>
            <person name="Wu L."/>
            <person name="Ma J."/>
        </authorList>
    </citation>
    <scope>NUCLEOTIDE SEQUENCE [LARGE SCALE GENOMIC DNA]</scope>
    <source>
        <strain evidence="4">JCM 17110</strain>
    </source>
</reference>
<dbReference type="Pfam" id="PF04186">
    <property type="entry name" value="FxsA"/>
    <property type="match status" value="1"/>
</dbReference>
<evidence type="ECO:0000256" key="1">
    <source>
        <dbReference type="SAM" id="MobiDB-lite"/>
    </source>
</evidence>
<dbReference type="InterPro" id="IPR007313">
    <property type="entry name" value="FxsA"/>
</dbReference>
<protein>
    <submittedName>
        <fullName evidence="3">FxsA family protein</fullName>
    </submittedName>
</protein>
<dbReference type="Proteomes" id="UP001500795">
    <property type="component" value="Unassembled WGS sequence"/>
</dbReference>
<proteinExistence type="predicted"/>
<evidence type="ECO:0000313" key="3">
    <source>
        <dbReference type="EMBL" id="GAA3549366.1"/>
    </source>
</evidence>
<keyword evidence="2" id="KW-0812">Transmembrane</keyword>
<feature type="transmembrane region" description="Helical" evidence="2">
    <location>
        <begin position="75"/>
        <end position="100"/>
    </location>
</feature>
<feature type="transmembrane region" description="Helical" evidence="2">
    <location>
        <begin position="5"/>
        <end position="22"/>
    </location>
</feature>
<keyword evidence="2" id="KW-0472">Membrane</keyword>